<evidence type="ECO:0000256" key="3">
    <source>
        <dbReference type="ARBA" id="ARBA00012438"/>
    </source>
</evidence>
<name>A0A6M4ISY7_9BACT</name>
<dbReference type="CDD" id="cd16922">
    <property type="entry name" value="HATPase_EvgS-ArcB-TorS-like"/>
    <property type="match status" value="1"/>
</dbReference>
<dbReference type="SMART" id="SM00387">
    <property type="entry name" value="HATPase_c"/>
    <property type="match status" value="1"/>
</dbReference>
<evidence type="ECO:0000313" key="13">
    <source>
        <dbReference type="EMBL" id="QJR37843.1"/>
    </source>
</evidence>
<accession>A0A6M4ISY7</accession>
<dbReference type="InterPro" id="IPR004358">
    <property type="entry name" value="Sig_transdc_His_kin-like_C"/>
</dbReference>
<gene>
    <name evidence="13" type="ORF">HKW67_21105</name>
</gene>
<organism evidence="13 14">
    <name type="scientific">Gemmatimonas groenlandica</name>
    <dbReference type="NCBI Taxonomy" id="2732249"/>
    <lineage>
        <taxon>Bacteria</taxon>
        <taxon>Pseudomonadati</taxon>
        <taxon>Gemmatimonadota</taxon>
        <taxon>Gemmatimonadia</taxon>
        <taxon>Gemmatimonadales</taxon>
        <taxon>Gemmatimonadaceae</taxon>
        <taxon>Gemmatimonas</taxon>
    </lineage>
</organism>
<evidence type="ECO:0000259" key="12">
    <source>
        <dbReference type="PROSITE" id="PS50109"/>
    </source>
</evidence>
<dbReference type="SUPFAM" id="SSF55874">
    <property type="entry name" value="ATPase domain of HSP90 chaperone/DNA topoisomerase II/histidine kinase"/>
    <property type="match status" value="1"/>
</dbReference>
<evidence type="ECO:0000256" key="11">
    <source>
        <dbReference type="ARBA" id="ARBA00023136"/>
    </source>
</evidence>
<keyword evidence="11" id="KW-0472">Membrane</keyword>
<comment type="catalytic activity">
    <reaction evidence="1">
        <text>ATP + protein L-histidine = ADP + protein N-phospho-L-histidine.</text>
        <dbReference type="EC" id="2.7.13.3"/>
    </reaction>
</comment>
<keyword evidence="9" id="KW-0067">ATP-binding</keyword>
<dbReference type="InterPro" id="IPR005467">
    <property type="entry name" value="His_kinase_dom"/>
</dbReference>
<evidence type="ECO:0000256" key="6">
    <source>
        <dbReference type="ARBA" id="ARBA00022679"/>
    </source>
</evidence>
<dbReference type="EMBL" id="CP053085">
    <property type="protein sequence ID" value="QJR37843.1"/>
    <property type="molecule type" value="Genomic_DNA"/>
</dbReference>
<dbReference type="GO" id="GO:0005886">
    <property type="term" value="C:plasma membrane"/>
    <property type="evidence" value="ECO:0007669"/>
    <property type="project" value="UniProtKB-SubCell"/>
</dbReference>
<sequence>MIELQHLTERILLSALREQDAADAAEHKRGDAQFLADAGFELNASLDQETTYSAIANLVLPRRAAWCVVDVVDVEGLLRRVAVIHPDPLKHAAALALASSWTPADDDVIGVPALRLAHTTVALVDTRAIAKAAERVPGAIRVVEWLGVGPVLIVPLLGEDGLLGAITFVGPDSNAPFSVEEIAHSEALAARCAQALEGARRFETEHAMSVTADISRFEAEAARNVAQTENIAKDGAIAMISHELRSPLGAIANNIEILQLEICGPVTALQRAVLDRMATSHEHVMSLVDQLLDLQRIAVGKMHFEIAPVSVTSAVAVAADMATWQFTQAHVQLELRVDETLGALHTDSRKFTQIILNLLSNAAKYTPAGGHVLLVADRLDGAIRLRVHDTGIGIAVDHHEEVFEPFVQVRDSAHRHFGGAGLGLAISRQFARGLGGDLTVESEQGVGSTFTLTIPDTRPNAGADGADPQA</sequence>
<dbReference type="EC" id="2.7.13.3" evidence="3"/>
<keyword evidence="5" id="KW-0597">Phosphoprotein</keyword>
<evidence type="ECO:0000256" key="5">
    <source>
        <dbReference type="ARBA" id="ARBA00022553"/>
    </source>
</evidence>
<dbReference type="Pfam" id="PF00512">
    <property type="entry name" value="HisKA"/>
    <property type="match status" value="1"/>
</dbReference>
<keyword evidence="8 13" id="KW-0418">Kinase</keyword>
<dbReference type="SUPFAM" id="SSF47384">
    <property type="entry name" value="Homodimeric domain of signal transducing histidine kinase"/>
    <property type="match status" value="1"/>
</dbReference>
<evidence type="ECO:0000256" key="2">
    <source>
        <dbReference type="ARBA" id="ARBA00004236"/>
    </source>
</evidence>
<dbReference type="Gene3D" id="3.30.565.10">
    <property type="entry name" value="Histidine kinase-like ATPase, C-terminal domain"/>
    <property type="match status" value="1"/>
</dbReference>
<dbReference type="RefSeq" id="WP_171227279.1">
    <property type="nucleotide sequence ID" value="NZ_CP053085.1"/>
</dbReference>
<dbReference type="InterPro" id="IPR036890">
    <property type="entry name" value="HATPase_C_sf"/>
</dbReference>
<dbReference type="InterPro" id="IPR029016">
    <property type="entry name" value="GAF-like_dom_sf"/>
</dbReference>
<dbReference type="InterPro" id="IPR050736">
    <property type="entry name" value="Sensor_HK_Regulatory"/>
</dbReference>
<comment type="subcellular location">
    <subcellularLocation>
        <location evidence="2">Cell membrane</location>
    </subcellularLocation>
</comment>
<dbReference type="PRINTS" id="PR00344">
    <property type="entry name" value="BCTRLSENSOR"/>
</dbReference>
<keyword evidence="6" id="KW-0808">Transferase</keyword>
<reference evidence="13 14" key="1">
    <citation type="submission" date="2020-05" db="EMBL/GenBank/DDBJ databases">
        <title>Complete genome sequence of Gemmatimonas greenlandica TET16.</title>
        <authorList>
            <person name="Zeng Y."/>
        </authorList>
    </citation>
    <scope>NUCLEOTIDE SEQUENCE [LARGE SCALE GENOMIC DNA]</scope>
    <source>
        <strain evidence="13 14">TET16</strain>
    </source>
</reference>
<dbReference type="PANTHER" id="PTHR43711:SF31">
    <property type="entry name" value="HISTIDINE KINASE"/>
    <property type="match status" value="1"/>
</dbReference>
<dbReference type="Gene3D" id="3.30.450.40">
    <property type="match status" value="1"/>
</dbReference>
<dbReference type="InterPro" id="IPR036097">
    <property type="entry name" value="HisK_dim/P_sf"/>
</dbReference>
<dbReference type="PROSITE" id="PS50109">
    <property type="entry name" value="HIS_KIN"/>
    <property type="match status" value="1"/>
</dbReference>
<evidence type="ECO:0000256" key="7">
    <source>
        <dbReference type="ARBA" id="ARBA00022741"/>
    </source>
</evidence>
<dbReference type="CDD" id="cd00082">
    <property type="entry name" value="HisKA"/>
    <property type="match status" value="1"/>
</dbReference>
<dbReference type="FunFam" id="3.30.565.10:FF:000023">
    <property type="entry name" value="PAS domain-containing sensor histidine kinase"/>
    <property type="match status" value="1"/>
</dbReference>
<dbReference type="SUPFAM" id="SSF55781">
    <property type="entry name" value="GAF domain-like"/>
    <property type="match status" value="1"/>
</dbReference>
<dbReference type="Gene3D" id="1.10.287.130">
    <property type="match status" value="1"/>
</dbReference>
<keyword evidence="4" id="KW-1003">Cell membrane</keyword>
<dbReference type="InterPro" id="IPR003661">
    <property type="entry name" value="HisK_dim/P_dom"/>
</dbReference>
<dbReference type="PANTHER" id="PTHR43711">
    <property type="entry name" value="TWO-COMPONENT HISTIDINE KINASE"/>
    <property type="match status" value="1"/>
</dbReference>
<proteinExistence type="predicted"/>
<keyword evidence="7" id="KW-0547">Nucleotide-binding</keyword>
<evidence type="ECO:0000256" key="4">
    <source>
        <dbReference type="ARBA" id="ARBA00022475"/>
    </source>
</evidence>
<evidence type="ECO:0000256" key="10">
    <source>
        <dbReference type="ARBA" id="ARBA00023012"/>
    </source>
</evidence>
<dbReference type="InterPro" id="IPR003594">
    <property type="entry name" value="HATPase_dom"/>
</dbReference>
<evidence type="ECO:0000313" key="14">
    <source>
        <dbReference type="Proteomes" id="UP000500938"/>
    </source>
</evidence>
<protein>
    <recommendedName>
        <fullName evidence="3">histidine kinase</fullName>
        <ecNumber evidence="3">2.7.13.3</ecNumber>
    </recommendedName>
</protein>
<feature type="domain" description="Histidine kinase" evidence="12">
    <location>
        <begin position="239"/>
        <end position="458"/>
    </location>
</feature>
<evidence type="ECO:0000256" key="8">
    <source>
        <dbReference type="ARBA" id="ARBA00022777"/>
    </source>
</evidence>
<evidence type="ECO:0000256" key="1">
    <source>
        <dbReference type="ARBA" id="ARBA00000085"/>
    </source>
</evidence>
<keyword evidence="10" id="KW-0902">Two-component regulatory system</keyword>
<keyword evidence="14" id="KW-1185">Reference proteome</keyword>
<dbReference type="Proteomes" id="UP000500938">
    <property type="component" value="Chromosome"/>
</dbReference>
<dbReference type="Pfam" id="PF02518">
    <property type="entry name" value="HATPase_c"/>
    <property type="match status" value="1"/>
</dbReference>
<dbReference type="AlphaFoldDB" id="A0A6M4ISY7"/>
<dbReference type="GO" id="GO:0000155">
    <property type="term" value="F:phosphorelay sensor kinase activity"/>
    <property type="evidence" value="ECO:0007669"/>
    <property type="project" value="InterPro"/>
</dbReference>
<dbReference type="KEGG" id="ggr:HKW67_21105"/>
<dbReference type="SMART" id="SM00388">
    <property type="entry name" value="HisKA"/>
    <property type="match status" value="1"/>
</dbReference>
<evidence type="ECO:0000256" key="9">
    <source>
        <dbReference type="ARBA" id="ARBA00022840"/>
    </source>
</evidence>
<dbReference type="GO" id="GO:0005524">
    <property type="term" value="F:ATP binding"/>
    <property type="evidence" value="ECO:0007669"/>
    <property type="project" value="UniProtKB-KW"/>
</dbReference>